<sequence>MTVELPPEIWDLIAGHLQGDSLIPLMSLNRVFMQLAMREKYRVVNLAFINKLGHRRLETLRNEDLIAELVRSVYIGQVALSTTGWHPSPNLSFRGKFKSVVTDSYRKLTGKQSAKSHLSTISPHNAMNLVSDVLPRLKNVTTMSINYRNDETGPGGWRICDPSAQYLPFDIDFPKLTELRIHTAIICQFTGIMIHDTNMLAQFINKFQKTLTRLAYADFIKRHADSLRWLQCPIDSFSEALGPIEFSKLETIALTADTVIGWEPESTWWISASPFLKSILPTVRSLRISHWCTGEEIATFLETVTGLSGHVEPLLAELSICFQTFSIDALPVIASAFPKLRTLEITFLDIDTEGALWTSIQPDKTFPFTENRLKYVPFARRLGACLSGVTWSLQDITIKCQGGWFMDLSMWGLMHICGQLIPSITSFNSTGNMVLPEDVKIPPNYLDIVCAKPTVSETVGE</sequence>
<evidence type="ECO:0000313" key="1">
    <source>
        <dbReference type="EMBL" id="TFK22178.1"/>
    </source>
</evidence>
<name>A0A5C3L1T6_COPMA</name>
<evidence type="ECO:0008006" key="3">
    <source>
        <dbReference type="Google" id="ProtNLM"/>
    </source>
</evidence>
<dbReference type="EMBL" id="ML210248">
    <property type="protein sequence ID" value="TFK22178.1"/>
    <property type="molecule type" value="Genomic_DNA"/>
</dbReference>
<organism evidence="1 2">
    <name type="scientific">Coprinopsis marcescibilis</name>
    <name type="common">Agaric fungus</name>
    <name type="synonym">Psathyrella marcescibilis</name>
    <dbReference type="NCBI Taxonomy" id="230819"/>
    <lineage>
        <taxon>Eukaryota</taxon>
        <taxon>Fungi</taxon>
        <taxon>Dikarya</taxon>
        <taxon>Basidiomycota</taxon>
        <taxon>Agaricomycotina</taxon>
        <taxon>Agaricomycetes</taxon>
        <taxon>Agaricomycetidae</taxon>
        <taxon>Agaricales</taxon>
        <taxon>Agaricineae</taxon>
        <taxon>Psathyrellaceae</taxon>
        <taxon>Coprinopsis</taxon>
    </lineage>
</organism>
<evidence type="ECO:0000313" key="2">
    <source>
        <dbReference type="Proteomes" id="UP000307440"/>
    </source>
</evidence>
<dbReference type="SUPFAM" id="SSF52047">
    <property type="entry name" value="RNI-like"/>
    <property type="match status" value="1"/>
</dbReference>
<proteinExistence type="predicted"/>
<reference evidence="1 2" key="1">
    <citation type="journal article" date="2019" name="Nat. Ecol. Evol.">
        <title>Megaphylogeny resolves global patterns of mushroom evolution.</title>
        <authorList>
            <person name="Varga T."/>
            <person name="Krizsan K."/>
            <person name="Foldi C."/>
            <person name="Dima B."/>
            <person name="Sanchez-Garcia M."/>
            <person name="Sanchez-Ramirez S."/>
            <person name="Szollosi G.J."/>
            <person name="Szarkandi J.G."/>
            <person name="Papp V."/>
            <person name="Albert L."/>
            <person name="Andreopoulos W."/>
            <person name="Angelini C."/>
            <person name="Antonin V."/>
            <person name="Barry K.W."/>
            <person name="Bougher N.L."/>
            <person name="Buchanan P."/>
            <person name="Buyck B."/>
            <person name="Bense V."/>
            <person name="Catcheside P."/>
            <person name="Chovatia M."/>
            <person name="Cooper J."/>
            <person name="Damon W."/>
            <person name="Desjardin D."/>
            <person name="Finy P."/>
            <person name="Geml J."/>
            <person name="Haridas S."/>
            <person name="Hughes K."/>
            <person name="Justo A."/>
            <person name="Karasinski D."/>
            <person name="Kautmanova I."/>
            <person name="Kiss B."/>
            <person name="Kocsube S."/>
            <person name="Kotiranta H."/>
            <person name="LaButti K.M."/>
            <person name="Lechner B.E."/>
            <person name="Liimatainen K."/>
            <person name="Lipzen A."/>
            <person name="Lukacs Z."/>
            <person name="Mihaltcheva S."/>
            <person name="Morgado L.N."/>
            <person name="Niskanen T."/>
            <person name="Noordeloos M.E."/>
            <person name="Ohm R.A."/>
            <person name="Ortiz-Santana B."/>
            <person name="Ovrebo C."/>
            <person name="Racz N."/>
            <person name="Riley R."/>
            <person name="Savchenko A."/>
            <person name="Shiryaev A."/>
            <person name="Soop K."/>
            <person name="Spirin V."/>
            <person name="Szebenyi C."/>
            <person name="Tomsovsky M."/>
            <person name="Tulloss R.E."/>
            <person name="Uehling J."/>
            <person name="Grigoriev I.V."/>
            <person name="Vagvolgyi C."/>
            <person name="Papp T."/>
            <person name="Martin F.M."/>
            <person name="Miettinen O."/>
            <person name="Hibbett D.S."/>
            <person name="Nagy L.G."/>
        </authorList>
    </citation>
    <scope>NUCLEOTIDE SEQUENCE [LARGE SCALE GENOMIC DNA]</scope>
    <source>
        <strain evidence="1 2">CBS 121175</strain>
    </source>
</reference>
<accession>A0A5C3L1T6</accession>
<keyword evidence="2" id="KW-1185">Reference proteome</keyword>
<dbReference type="AlphaFoldDB" id="A0A5C3L1T6"/>
<protein>
    <recommendedName>
        <fullName evidence="3">F-box domain-containing protein</fullName>
    </recommendedName>
</protein>
<gene>
    <name evidence="1" type="ORF">FA15DRAFT_758234</name>
</gene>
<dbReference type="Proteomes" id="UP000307440">
    <property type="component" value="Unassembled WGS sequence"/>
</dbReference>
<dbReference type="OrthoDB" id="3039255at2759"/>